<dbReference type="AlphaFoldDB" id="A0A813J3Q8"/>
<evidence type="ECO:0000313" key="2">
    <source>
        <dbReference type="EMBL" id="CAE8661714.1"/>
    </source>
</evidence>
<proteinExistence type="predicted"/>
<evidence type="ECO:0000256" key="1">
    <source>
        <dbReference type="SAM" id="MobiDB-lite"/>
    </source>
</evidence>
<dbReference type="Proteomes" id="UP000626109">
    <property type="component" value="Unassembled WGS sequence"/>
</dbReference>
<reference evidence="2" key="1">
    <citation type="submission" date="2021-02" db="EMBL/GenBank/DDBJ databases">
        <authorList>
            <person name="Dougan E. K."/>
            <person name="Rhodes N."/>
            <person name="Thang M."/>
            <person name="Chan C."/>
        </authorList>
    </citation>
    <scope>NUCLEOTIDE SEQUENCE</scope>
</reference>
<comment type="caution">
    <text evidence="2">The sequence shown here is derived from an EMBL/GenBank/DDBJ whole genome shotgun (WGS) entry which is preliminary data.</text>
</comment>
<sequence>MLVPGPRPSVVRLLTNTPSLAGAAGAAGAAPQSQAVEKATRSFIHLRRSPAQVQPVEVQAAQTGALSVSAGVTLSERWSWRSASQGGEGAVSRASRFHQSPGHRAFSSEAGGSRRHFLRQEVDGEKGGESDVKEANDSSPSRRTEVATAQATDSKVRSTDARHSILKLKCVEDLFALLAAEPAIFENHVQTVCCLQQLGNLLTPGPKKGATGTVWSSSSQDRGGNVAGWNWGQLEKLLEAAAVHARAQQVDSRDLRTVLQALARLLPHLAGVSKQHRPHARATSSSIRVSASYRDRGDAVDAGVSSLLREGSPFTASAKPKRLLDFCCAGLSKRFQGGSLPGGANRYDVVEELVESTRTLARLGGSSVAGAGAGARRALFDSGLAAAAASRAAELGPLQLSKLAWSLAALDARTEAAPL</sequence>
<gene>
    <name evidence="2" type="ORF">PGLA2088_LOCUS14620</name>
</gene>
<protein>
    <submittedName>
        <fullName evidence="2">Uncharacterized protein</fullName>
    </submittedName>
</protein>
<organism evidence="2 3">
    <name type="scientific">Polarella glacialis</name>
    <name type="common">Dinoflagellate</name>
    <dbReference type="NCBI Taxonomy" id="89957"/>
    <lineage>
        <taxon>Eukaryota</taxon>
        <taxon>Sar</taxon>
        <taxon>Alveolata</taxon>
        <taxon>Dinophyceae</taxon>
        <taxon>Suessiales</taxon>
        <taxon>Suessiaceae</taxon>
        <taxon>Polarella</taxon>
    </lineage>
</organism>
<feature type="region of interest" description="Disordered" evidence="1">
    <location>
        <begin position="83"/>
        <end position="156"/>
    </location>
</feature>
<dbReference type="EMBL" id="CAJNNW010017837">
    <property type="protein sequence ID" value="CAE8661714.1"/>
    <property type="molecule type" value="Genomic_DNA"/>
</dbReference>
<feature type="compositionally biased region" description="Basic and acidic residues" evidence="1">
    <location>
        <begin position="118"/>
        <end position="145"/>
    </location>
</feature>
<evidence type="ECO:0000313" key="3">
    <source>
        <dbReference type="Proteomes" id="UP000626109"/>
    </source>
</evidence>
<accession>A0A813J3Q8</accession>
<name>A0A813J3Q8_POLGL</name>
<feature type="non-terminal residue" evidence="2">
    <location>
        <position position="419"/>
    </location>
</feature>